<dbReference type="Proteomes" id="UP000606974">
    <property type="component" value="Unassembled WGS sequence"/>
</dbReference>
<gene>
    <name evidence="2" type="ORF">GJ744_006461</name>
</gene>
<proteinExistence type="predicted"/>
<accession>A0A8H7AVT7</accession>
<keyword evidence="1" id="KW-0812">Transmembrane</keyword>
<keyword evidence="1" id="KW-1133">Transmembrane helix</keyword>
<dbReference type="InterPro" id="IPR046580">
    <property type="entry name" value="DUF6640"/>
</dbReference>
<evidence type="ECO:0000313" key="3">
    <source>
        <dbReference type="Proteomes" id="UP000606974"/>
    </source>
</evidence>
<feature type="transmembrane region" description="Helical" evidence="1">
    <location>
        <begin position="48"/>
        <end position="67"/>
    </location>
</feature>
<comment type="caution">
    <text evidence="2">The sequence shown here is derived from an EMBL/GenBank/DDBJ whole genome shotgun (WGS) entry which is preliminary data.</text>
</comment>
<evidence type="ECO:0008006" key="4">
    <source>
        <dbReference type="Google" id="ProtNLM"/>
    </source>
</evidence>
<evidence type="ECO:0000313" key="2">
    <source>
        <dbReference type="EMBL" id="KAF7513847.1"/>
    </source>
</evidence>
<sequence length="146" mass="16504">MTRQSPSTVYRTLLTIVGLVTCAGAYLADWNETHIYNPRWPPHAKFHNGQTMSMGLTLGAATFYYLWRPLKAESAKDNLHTVVIFASLYWITQLSAILYPGTMFADPEFGETFLQIYLFIGLSALIGIGYLFEIRRIEGTRKMATA</sequence>
<feature type="transmembrane region" description="Helical" evidence="1">
    <location>
        <begin position="112"/>
        <end position="132"/>
    </location>
</feature>
<feature type="transmembrane region" description="Helical" evidence="1">
    <location>
        <begin position="79"/>
        <end position="100"/>
    </location>
</feature>
<organism evidence="2 3">
    <name type="scientific">Endocarpon pusillum</name>
    <dbReference type="NCBI Taxonomy" id="364733"/>
    <lineage>
        <taxon>Eukaryota</taxon>
        <taxon>Fungi</taxon>
        <taxon>Dikarya</taxon>
        <taxon>Ascomycota</taxon>
        <taxon>Pezizomycotina</taxon>
        <taxon>Eurotiomycetes</taxon>
        <taxon>Chaetothyriomycetidae</taxon>
        <taxon>Verrucariales</taxon>
        <taxon>Verrucariaceae</taxon>
        <taxon>Endocarpon</taxon>
    </lineage>
</organism>
<feature type="transmembrane region" description="Helical" evidence="1">
    <location>
        <begin position="12"/>
        <end position="28"/>
    </location>
</feature>
<dbReference type="AlphaFoldDB" id="A0A8H7AVT7"/>
<keyword evidence="1" id="KW-0472">Membrane</keyword>
<dbReference type="EMBL" id="JAACFV010000003">
    <property type="protein sequence ID" value="KAF7513847.1"/>
    <property type="molecule type" value="Genomic_DNA"/>
</dbReference>
<reference evidence="2" key="1">
    <citation type="submission" date="2020-02" db="EMBL/GenBank/DDBJ databases">
        <authorList>
            <person name="Palmer J.M."/>
        </authorList>
    </citation>
    <scope>NUCLEOTIDE SEQUENCE</scope>
    <source>
        <strain evidence="2">EPUS1.4</strain>
        <tissue evidence="2">Thallus</tissue>
    </source>
</reference>
<keyword evidence="3" id="KW-1185">Reference proteome</keyword>
<protein>
    <recommendedName>
        <fullName evidence="4">Acetyltransferase</fullName>
    </recommendedName>
</protein>
<name>A0A8H7AVT7_9EURO</name>
<evidence type="ECO:0000256" key="1">
    <source>
        <dbReference type="SAM" id="Phobius"/>
    </source>
</evidence>
<dbReference type="OrthoDB" id="2819018at2759"/>
<dbReference type="Pfam" id="PF20345">
    <property type="entry name" value="DUF6640"/>
    <property type="match status" value="1"/>
</dbReference>